<dbReference type="InterPro" id="IPR020103">
    <property type="entry name" value="PsdUridine_synth_cat_dom_sf"/>
</dbReference>
<dbReference type="InterPro" id="IPR002501">
    <property type="entry name" value="PsdUridine_synth_N"/>
</dbReference>
<dbReference type="GO" id="GO:0160148">
    <property type="term" value="F:tRNA pseudouridine(55) synthase activity"/>
    <property type="evidence" value="ECO:0007669"/>
    <property type="project" value="UniProtKB-EC"/>
</dbReference>
<dbReference type="Gene3D" id="3.40.50.620">
    <property type="entry name" value="HUPs"/>
    <property type="match status" value="1"/>
</dbReference>
<feature type="active site" description="Nucleophile" evidence="18">
    <location>
        <position position="40"/>
    </location>
</feature>
<reference evidence="21" key="1">
    <citation type="submission" date="2010-03" db="EMBL/GenBank/DDBJ databases">
        <title>The genome sequence of Synergistetes sp. SGP1.</title>
        <authorList>
            <consortium name="metaHIT consortium -- http://www.metahit.eu/"/>
            <person name="Pajon A."/>
            <person name="Turner K."/>
            <person name="Parkhill J."/>
            <person name="Wade W."/>
            <person name="Vartoukian S."/>
        </authorList>
    </citation>
    <scope>NUCLEOTIDE SEQUENCE [LARGE SCALE GENOMIC DNA]</scope>
    <source>
        <strain evidence="21">SGP1</strain>
    </source>
</reference>
<sequence length="639" mass="69653">MLSGLLLIDKPLGMRSTTCVGHLRALLGRGTRMGHAGTLDSTASGLLVLLVGAATRASDYVMMLPKLYRARVRLGEATDTCDHSGRVLHRGDASRVSAGDVDRVLLSFLGWRMQRPPEISALKLGGRPSHRLARAGLDVALRPRPVFVRSIRRTSALEEGCFDMEVLCGKGTYVRSIARDIGERLGCGACIESLRRLSTGGFHVDAALSPDRAEVLLREGRLKLQPLSAVSRLFHRVELSGAAEAALLHGLPVPLVGAGRYVPGPVPPDQAFCAEGRGLLSFVDRRDEGNGTVLRPRANVLLQDGAERPAVARGPIFAIGAFDGFHRGHARLLERARDLAALLDEDWGAVTFEPHPGVFLGKLDATLFTLRERELIRRVLRVPRLLVLNFDEEVRDLSPSDFWRRLRGTFPVGGVVVGRNFRFGRGQEGTAEALISLCRDDGLPAEAVELLTCGGLRLSSTEVRRAVMEGDAALAAKVLGFPWFFWGAVVHGDWRGHELGFPTANVDLSKALTRPGEGVYAALVPIGGRWHCGALSVGGNPTFGDVRETRAEVFLLDFEGDLYGRDLPVFLIRRLRPMTRFPDAQALAAQIARDVERCREAGREELAGRAPLYAAFAESLASMEAEDAFEPRTWRLAKC</sequence>
<keyword evidence="21" id="KW-1185">Reference proteome</keyword>
<comment type="function">
    <text evidence="18">Responsible for synthesis of pseudouridine from uracil-55 in the psi GC loop of transfer RNAs.</text>
</comment>
<name>A0AB94IZ01_9BACT</name>
<dbReference type="Pfam" id="PF01509">
    <property type="entry name" value="TruB_N"/>
    <property type="match status" value="1"/>
</dbReference>
<dbReference type="Pfam" id="PF01687">
    <property type="entry name" value="Flavokinase"/>
    <property type="match status" value="1"/>
</dbReference>
<comment type="similarity">
    <text evidence="4 18">Belongs to the pseudouridine synthase TruB family. Type 1 subfamily.</text>
</comment>
<evidence type="ECO:0000256" key="2">
    <source>
        <dbReference type="ARBA" id="ARBA00004726"/>
    </source>
</evidence>
<keyword evidence="5" id="KW-0285">Flavoprotein</keyword>
<comment type="catalytic activity">
    <reaction evidence="16">
        <text>riboflavin + ATP = FMN + ADP + H(+)</text>
        <dbReference type="Rhea" id="RHEA:14357"/>
        <dbReference type="ChEBI" id="CHEBI:15378"/>
        <dbReference type="ChEBI" id="CHEBI:30616"/>
        <dbReference type="ChEBI" id="CHEBI:57986"/>
        <dbReference type="ChEBI" id="CHEBI:58210"/>
        <dbReference type="ChEBI" id="CHEBI:456216"/>
        <dbReference type="EC" id="2.7.1.26"/>
    </reaction>
</comment>
<dbReference type="SUPFAM" id="SSF52374">
    <property type="entry name" value="Nucleotidylyl transferase"/>
    <property type="match status" value="1"/>
</dbReference>
<evidence type="ECO:0000256" key="10">
    <source>
        <dbReference type="ARBA" id="ARBA00022741"/>
    </source>
</evidence>
<keyword evidence="13" id="KW-0067">ATP-binding</keyword>
<dbReference type="InterPro" id="IPR023465">
    <property type="entry name" value="Riboflavin_kinase_dom_sf"/>
</dbReference>
<dbReference type="SUPFAM" id="SSF82114">
    <property type="entry name" value="Riboflavin kinase-like"/>
    <property type="match status" value="1"/>
</dbReference>
<dbReference type="InterPro" id="IPR014780">
    <property type="entry name" value="tRNA_psdUridine_synth_TruB"/>
</dbReference>
<dbReference type="EC" id="5.4.99.25" evidence="18"/>
<evidence type="ECO:0000256" key="1">
    <source>
        <dbReference type="ARBA" id="ARBA00000385"/>
    </source>
</evidence>
<dbReference type="CDD" id="cd02064">
    <property type="entry name" value="FAD_synthetase_N"/>
    <property type="match status" value="1"/>
</dbReference>
<dbReference type="InterPro" id="IPR015864">
    <property type="entry name" value="FAD_synthase"/>
</dbReference>
<dbReference type="EMBL" id="FP929056">
    <property type="protein sequence ID" value="CBL28975.1"/>
    <property type="molecule type" value="Genomic_DNA"/>
</dbReference>
<accession>A0AB94IZ01</accession>
<evidence type="ECO:0000256" key="8">
    <source>
        <dbReference type="ARBA" id="ARBA00022694"/>
    </source>
</evidence>
<dbReference type="GO" id="GO:1990481">
    <property type="term" value="P:mRNA pseudouridine synthesis"/>
    <property type="evidence" value="ECO:0007669"/>
    <property type="project" value="TreeGrafter"/>
</dbReference>
<dbReference type="Pfam" id="PF06574">
    <property type="entry name" value="FAD_syn"/>
    <property type="match status" value="1"/>
</dbReference>
<dbReference type="GO" id="GO:0005524">
    <property type="term" value="F:ATP binding"/>
    <property type="evidence" value="ECO:0007669"/>
    <property type="project" value="UniProtKB-KW"/>
</dbReference>
<keyword evidence="9 20" id="KW-0548">Nucleotidyltransferase</keyword>
<keyword evidence="8 18" id="KW-0819">tRNA processing</keyword>
<evidence type="ECO:0000313" key="21">
    <source>
        <dbReference type="Proteomes" id="UP000008957"/>
    </source>
</evidence>
<keyword evidence="11 20" id="KW-0418">Kinase</keyword>
<evidence type="ECO:0000256" key="12">
    <source>
        <dbReference type="ARBA" id="ARBA00022827"/>
    </source>
</evidence>
<evidence type="ECO:0000256" key="9">
    <source>
        <dbReference type="ARBA" id="ARBA00022695"/>
    </source>
</evidence>
<dbReference type="NCBIfam" id="TIGR00431">
    <property type="entry name" value="TruB"/>
    <property type="match status" value="1"/>
</dbReference>
<dbReference type="GO" id="GO:0003919">
    <property type="term" value="F:FMN adenylyltransferase activity"/>
    <property type="evidence" value="ECO:0007669"/>
    <property type="project" value="UniProtKB-EC"/>
</dbReference>
<comment type="pathway">
    <text evidence="2">Cofactor biosynthesis; FAD biosynthesis; FAD from FMN: step 1/1.</text>
</comment>
<comment type="pathway">
    <text evidence="3">Cofactor biosynthesis; FMN biosynthesis; FMN from riboflavin (ATP route): step 1/1.</text>
</comment>
<evidence type="ECO:0000313" key="20">
    <source>
        <dbReference type="EMBL" id="CBL28975.1"/>
    </source>
</evidence>
<dbReference type="PANTHER" id="PTHR13767">
    <property type="entry name" value="TRNA-PSEUDOURIDINE SYNTHASE"/>
    <property type="match status" value="1"/>
</dbReference>
<keyword evidence="14 18" id="KW-0413">Isomerase</keyword>
<dbReference type="Proteomes" id="UP000008957">
    <property type="component" value="Chromosome"/>
</dbReference>
<feature type="domain" description="Riboflavin kinase" evidence="19">
    <location>
        <begin position="478"/>
        <end position="603"/>
    </location>
</feature>
<dbReference type="InterPro" id="IPR002606">
    <property type="entry name" value="Riboflavin_kinase_bac"/>
</dbReference>
<evidence type="ECO:0000256" key="14">
    <source>
        <dbReference type="ARBA" id="ARBA00023235"/>
    </source>
</evidence>
<evidence type="ECO:0000256" key="5">
    <source>
        <dbReference type="ARBA" id="ARBA00022630"/>
    </source>
</evidence>
<dbReference type="HAMAP" id="MF_01080">
    <property type="entry name" value="TruB_bact"/>
    <property type="match status" value="1"/>
</dbReference>
<dbReference type="SUPFAM" id="SSF55120">
    <property type="entry name" value="Pseudouridine synthase"/>
    <property type="match status" value="1"/>
</dbReference>
<dbReference type="NCBIfam" id="TIGR00083">
    <property type="entry name" value="ribF"/>
    <property type="match status" value="1"/>
</dbReference>
<dbReference type="Gene3D" id="3.30.2350.10">
    <property type="entry name" value="Pseudouridine synthase"/>
    <property type="match status" value="1"/>
</dbReference>
<evidence type="ECO:0000256" key="17">
    <source>
        <dbReference type="ARBA" id="ARBA00049494"/>
    </source>
</evidence>
<reference evidence="20 21" key="2">
    <citation type="submission" date="2010-03" db="EMBL/GenBank/DDBJ databases">
        <authorList>
            <person name="Pajon A."/>
        </authorList>
    </citation>
    <scope>NUCLEOTIDE SEQUENCE [LARGE SCALE GENOMIC DNA]</scope>
    <source>
        <strain evidence="20 21">SGP1</strain>
    </source>
</reference>
<keyword evidence="12" id="KW-0274">FAD</keyword>
<keyword evidence="10" id="KW-0547">Nucleotide-binding</keyword>
<dbReference type="GO" id="GO:0008531">
    <property type="term" value="F:riboflavin kinase activity"/>
    <property type="evidence" value="ECO:0007669"/>
    <property type="project" value="UniProtKB-EC"/>
</dbReference>
<evidence type="ECO:0000256" key="6">
    <source>
        <dbReference type="ARBA" id="ARBA00022643"/>
    </source>
</evidence>
<gene>
    <name evidence="18" type="primary">truB</name>
    <name evidence="20" type="ORF">SY1_23010</name>
</gene>
<evidence type="ECO:0000256" key="16">
    <source>
        <dbReference type="ARBA" id="ARBA00047880"/>
    </source>
</evidence>
<evidence type="ECO:0000256" key="7">
    <source>
        <dbReference type="ARBA" id="ARBA00022679"/>
    </source>
</evidence>
<comment type="catalytic activity">
    <reaction evidence="17">
        <text>FMN + ATP + H(+) = FAD + diphosphate</text>
        <dbReference type="Rhea" id="RHEA:17237"/>
        <dbReference type="ChEBI" id="CHEBI:15378"/>
        <dbReference type="ChEBI" id="CHEBI:30616"/>
        <dbReference type="ChEBI" id="CHEBI:33019"/>
        <dbReference type="ChEBI" id="CHEBI:57692"/>
        <dbReference type="ChEBI" id="CHEBI:58210"/>
        <dbReference type="EC" id="2.7.7.2"/>
    </reaction>
</comment>
<dbReference type="KEGG" id="sbr:SY1_23010"/>
<dbReference type="InterPro" id="IPR015865">
    <property type="entry name" value="Riboflavin_kinase_bac/euk"/>
</dbReference>
<dbReference type="SMART" id="SM00904">
    <property type="entry name" value="Flavokinase"/>
    <property type="match status" value="1"/>
</dbReference>
<protein>
    <recommendedName>
        <fullName evidence="18">tRNA pseudouridine synthase B</fullName>
        <ecNumber evidence="18">5.4.99.25</ecNumber>
    </recommendedName>
    <alternativeName>
        <fullName evidence="18">tRNA pseudouridine(55) synthase</fullName>
        <shortName evidence="18">Psi55 synthase</shortName>
    </alternativeName>
    <alternativeName>
        <fullName evidence="18">tRNA pseudouridylate synthase</fullName>
    </alternativeName>
    <alternativeName>
        <fullName evidence="18">tRNA-uridine isomerase</fullName>
    </alternativeName>
</protein>
<proteinExistence type="inferred from homology"/>
<comment type="catalytic activity">
    <reaction evidence="1 18">
        <text>uridine(55) in tRNA = pseudouridine(55) in tRNA</text>
        <dbReference type="Rhea" id="RHEA:42532"/>
        <dbReference type="Rhea" id="RHEA-COMP:10101"/>
        <dbReference type="Rhea" id="RHEA-COMP:10102"/>
        <dbReference type="ChEBI" id="CHEBI:65314"/>
        <dbReference type="ChEBI" id="CHEBI:65315"/>
        <dbReference type="EC" id="5.4.99.25"/>
    </reaction>
</comment>
<dbReference type="PANTHER" id="PTHR13767:SF2">
    <property type="entry name" value="PSEUDOURIDYLATE SYNTHASE TRUB1"/>
    <property type="match status" value="1"/>
</dbReference>
<dbReference type="RefSeq" id="WP_015557121.1">
    <property type="nucleotide sequence ID" value="NC_021038.1"/>
</dbReference>
<dbReference type="Gene3D" id="2.40.30.30">
    <property type="entry name" value="Riboflavin kinase-like"/>
    <property type="match status" value="1"/>
</dbReference>
<dbReference type="GO" id="GO:0009231">
    <property type="term" value="P:riboflavin biosynthetic process"/>
    <property type="evidence" value="ECO:0007669"/>
    <property type="project" value="InterPro"/>
</dbReference>
<organism evidence="20 21">
    <name type="scientific">Fretibacterium fastidiosum</name>
    <dbReference type="NCBI Taxonomy" id="651822"/>
    <lineage>
        <taxon>Bacteria</taxon>
        <taxon>Thermotogati</taxon>
        <taxon>Synergistota</taxon>
        <taxon>Synergistia</taxon>
        <taxon>Synergistales</taxon>
        <taxon>Aminobacteriaceae</taxon>
        <taxon>Fretibacterium</taxon>
    </lineage>
</organism>
<evidence type="ECO:0000259" key="19">
    <source>
        <dbReference type="SMART" id="SM00904"/>
    </source>
</evidence>
<dbReference type="InterPro" id="IPR032819">
    <property type="entry name" value="TruB_C"/>
</dbReference>
<evidence type="ECO:0000256" key="18">
    <source>
        <dbReference type="HAMAP-Rule" id="MF_01080"/>
    </source>
</evidence>
<evidence type="ECO:0000256" key="3">
    <source>
        <dbReference type="ARBA" id="ARBA00005201"/>
    </source>
</evidence>
<dbReference type="GO" id="GO:0031119">
    <property type="term" value="P:tRNA pseudouridine synthesis"/>
    <property type="evidence" value="ECO:0007669"/>
    <property type="project" value="UniProtKB-UniRule"/>
</dbReference>
<dbReference type="GO" id="GO:0003723">
    <property type="term" value="F:RNA binding"/>
    <property type="evidence" value="ECO:0007669"/>
    <property type="project" value="InterPro"/>
</dbReference>
<evidence type="ECO:0000256" key="11">
    <source>
        <dbReference type="ARBA" id="ARBA00022777"/>
    </source>
</evidence>
<keyword evidence="6" id="KW-0288">FMN</keyword>
<evidence type="ECO:0000256" key="15">
    <source>
        <dbReference type="ARBA" id="ARBA00023268"/>
    </source>
</evidence>
<evidence type="ECO:0000256" key="13">
    <source>
        <dbReference type="ARBA" id="ARBA00022840"/>
    </source>
</evidence>
<keyword evidence="7" id="KW-0808">Transferase</keyword>
<dbReference type="Pfam" id="PF16198">
    <property type="entry name" value="TruB_C_2"/>
    <property type="match status" value="1"/>
</dbReference>
<evidence type="ECO:0000256" key="4">
    <source>
        <dbReference type="ARBA" id="ARBA00005642"/>
    </source>
</evidence>
<dbReference type="InterPro" id="IPR014729">
    <property type="entry name" value="Rossmann-like_a/b/a_fold"/>
</dbReference>
<dbReference type="AlphaFoldDB" id="A0AB94IZ01"/>
<keyword evidence="15" id="KW-0511">Multifunctional enzyme</keyword>